<evidence type="ECO:0000256" key="4">
    <source>
        <dbReference type="ARBA" id="ARBA00022955"/>
    </source>
</evidence>
<name>A0AAQ3TFC0_PASNO</name>
<feature type="region of interest" description="Disordered" evidence="14">
    <location>
        <begin position="370"/>
        <end position="404"/>
    </location>
</feature>
<evidence type="ECO:0000256" key="9">
    <source>
        <dbReference type="ARBA" id="ARBA00023098"/>
    </source>
</evidence>
<dbReference type="FunFam" id="3.40.50.720:FF:000273">
    <property type="entry name" value="Reticulon-like protein"/>
    <property type="match status" value="1"/>
</dbReference>
<reference evidence="16 17" key="1">
    <citation type="submission" date="2024-02" db="EMBL/GenBank/DDBJ databases">
        <title>High-quality chromosome-scale genome assembly of Pensacola bahiagrass (Paspalum notatum Flugge var. saurae).</title>
        <authorList>
            <person name="Vega J.M."/>
            <person name="Podio M."/>
            <person name="Orjuela J."/>
            <person name="Siena L.A."/>
            <person name="Pessino S.C."/>
            <person name="Combes M.C."/>
            <person name="Mariac C."/>
            <person name="Albertini E."/>
            <person name="Pupilli F."/>
            <person name="Ortiz J.P.A."/>
            <person name="Leblanc O."/>
        </authorList>
    </citation>
    <scope>NUCLEOTIDE SEQUENCE [LARGE SCALE GENOMIC DNA]</scope>
    <source>
        <strain evidence="16">R1</strain>
        <tissue evidence="16">Leaf</tissue>
    </source>
</reference>
<evidence type="ECO:0000256" key="1">
    <source>
        <dbReference type="ARBA" id="ARBA00004127"/>
    </source>
</evidence>
<dbReference type="InterPro" id="IPR002225">
    <property type="entry name" value="3Beta_OHSteriod_DH/Estase"/>
</dbReference>
<dbReference type="InterPro" id="IPR050425">
    <property type="entry name" value="NAD(P)_dehydrat-like"/>
</dbReference>
<dbReference type="PANTHER" id="PTHR10366:SF851">
    <property type="entry name" value="3BETA-HYDROXYSTEROID-DEHYDROGENASE_DECARBOXYLASE ISOFORM 2"/>
    <property type="match status" value="1"/>
</dbReference>
<evidence type="ECO:0000259" key="15">
    <source>
        <dbReference type="Pfam" id="PF01073"/>
    </source>
</evidence>
<evidence type="ECO:0000256" key="7">
    <source>
        <dbReference type="ARBA" id="ARBA00023011"/>
    </source>
</evidence>
<keyword evidence="11" id="KW-1207">Sterol metabolism</keyword>
<sequence length="496" mass="54426">MGSLCGGDSNGRPEEKWCAVTGARGFMARHLVAALLRSGEWHVRLTDLAPVVKLGPGENEALLADALRDGRAVYASVDVRNLDQLIEAFEGVDVVFHTAAADPSKNNLQLHYEVNVEGTKNVVEACMTCKVKRLIYTSSSAVVFDGDHGLLNANESLPYPKKFPDAYAQTKAEAEKLVMKANGINDLLTCCIRPSSIFGPGDIMIPVLDRCRKIHFILGDGKNLDDFVYVENVVHGHLCADKTLSTMDGATTCGGKAYFITNMEPMNMWDFTSMLHEELGHKRLFKIRIPLLVIKPICYLVEWSYNILQHYGMRQPQLLTSTRIKYITLNRTFSCNRAAKELGYTPIVTLMDGLKLAAKSYIRLRNNIEEKTEASSSSRPPRTQGNSNSSPAAPPLSASPPHLQLRRDASGAPALRLLGAPLPRSSAPARCLLPGVPSRRNASASSLVLRLNLHRLLPSATRPSRVRHHADASHPLPSPPRPPLRHSDAVAAARTR</sequence>
<dbReference type="InterPro" id="IPR036291">
    <property type="entry name" value="NAD(P)-bd_dom_sf"/>
</dbReference>
<evidence type="ECO:0000256" key="3">
    <source>
        <dbReference type="ARBA" id="ARBA00022692"/>
    </source>
</evidence>
<proteinExistence type="inferred from homology"/>
<dbReference type="EMBL" id="CP144748">
    <property type="protein sequence ID" value="WVZ72138.1"/>
    <property type="molecule type" value="Genomic_DNA"/>
</dbReference>
<dbReference type="AlphaFoldDB" id="A0AAQ3TFC0"/>
<dbReference type="Pfam" id="PF01073">
    <property type="entry name" value="3Beta_HSD"/>
    <property type="match status" value="1"/>
</dbReference>
<evidence type="ECO:0000256" key="12">
    <source>
        <dbReference type="ARBA" id="ARBA00023221"/>
    </source>
</evidence>
<dbReference type="GO" id="GO:0016616">
    <property type="term" value="F:oxidoreductase activity, acting on the CH-OH group of donors, NAD or NADP as acceptor"/>
    <property type="evidence" value="ECO:0007669"/>
    <property type="project" value="InterPro"/>
</dbReference>
<evidence type="ECO:0000256" key="2">
    <source>
        <dbReference type="ARBA" id="ARBA00009219"/>
    </source>
</evidence>
<comment type="subcellular location">
    <subcellularLocation>
        <location evidence="1">Endomembrane system</location>
        <topology evidence="1">Multi-pass membrane protein</topology>
    </subcellularLocation>
</comment>
<accession>A0AAQ3TFC0</accession>
<dbReference type="SUPFAM" id="SSF51735">
    <property type="entry name" value="NAD(P)-binding Rossmann-fold domains"/>
    <property type="match status" value="1"/>
</dbReference>
<comment type="similarity">
    <text evidence="2">Belongs to the 3-beta-HSD family.</text>
</comment>
<keyword evidence="17" id="KW-1185">Reference proteome</keyword>
<keyword evidence="12" id="KW-0753">Steroid metabolism</keyword>
<keyword evidence="3" id="KW-0812">Transmembrane</keyword>
<evidence type="ECO:0000313" key="16">
    <source>
        <dbReference type="EMBL" id="WVZ72138.1"/>
    </source>
</evidence>
<evidence type="ECO:0000256" key="5">
    <source>
        <dbReference type="ARBA" id="ARBA00022989"/>
    </source>
</evidence>
<keyword evidence="9" id="KW-0443">Lipid metabolism</keyword>
<comment type="pathway">
    <text evidence="13">Steroid biosynthesis; zymosterol biosynthesis; zymosterol from lanosterol: step 4/6.</text>
</comment>
<dbReference type="PANTHER" id="PTHR10366">
    <property type="entry name" value="NAD DEPENDENT EPIMERASE/DEHYDRATASE"/>
    <property type="match status" value="1"/>
</dbReference>
<keyword evidence="8" id="KW-0520">NAD</keyword>
<evidence type="ECO:0000256" key="11">
    <source>
        <dbReference type="ARBA" id="ARBA00023166"/>
    </source>
</evidence>
<dbReference type="Proteomes" id="UP001341281">
    <property type="component" value="Chromosome 04"/>
</dbReference>
<evidence type="ECO:0000313" key="17">
    <source>
        <dbReference type="Proteomes" id="UP001341281"/>
    </source>
</evidence>
<keyword evidence="5" id="KW-1133">Transmembrane helix</keyword>
<keyword evidence="7" id="KW-0756">Sterol biosynthesis</keyword>
<evidence type="ECO:0000256" key="14">
    <source>
        <dbReference type="SAM" id="MobiDB-lite"/>
    </source>
</evidence>
<evidence type="ECO:0000256" key="10">
    <source>
        <dbReference type="ARBA" id="ARBA00023136"/>
    </source>
</evidence>
<evidence type="ECO:0000256" key="13">
    <source>
        <dbReference type="ARBA" id="ARBA00060653"/>
    </source>
</evidence>
<keyword evidence="10" id="KW-0472">Membrane</keyword>
<evidence type="ECO:0000256" key="8">
    <source>
        <dbReference type="ARBA" id="ARBA00023027"/>
    </source>
</evidence>
<protein>
    <recommendedName>
        <fullName evidence="15">3-beta hydroxysteroid dehydrogenase/isomerase domain-containing protein</fullName>
    </recommendedName>
</protein>
<feature type="compositionally biased region" description="Polar residues" evidence="14">
    <location>
        <begin position="374"/>
        <end position="385"/>
    </location>
</feature>
<keyword evidence="4" id="KW-0752">Steroid biosynthesis</keyword>
<gene>
    <name evidence="16" type="ORF">U9M48_020647</name>
</gene>
<feature type="region of interest" description="Disordered" evidence="14">
    <location>
        <begin position="460"/>
        <end position="496"/>
    </location>
</feature>
<keyword evidence="4" id="KW-0444">Lipid biosynthesis</keyword>
<dbReference type="GO" id="GO:0012505">
    <property type="term" value="C:endomembrane system"/>
    <property type="evidence" value="ECO:0007669"/>
    <property type="project" value="UniProtKB-SubCell"/>
</dbReference>
<dbReference type="Gene3D" id="3.40.50.720">
    <property type="entry name" value="NAD(P)-binding Rossmann-like Domain"/>
    <property type="match status" value="1"/>
</dbReference>
<evidence type="ECO:0000256" key="6">
    <source>
        <dbReference type="ARBA" id="ARBA00023002"/>
    </source>
</evidence>
<feature type="domain" description="3-beta hydroxysteroid dehydrogenase/isomerase" evidence="15">
    <location>
        <begin position="19"/>
        <end position="290"/>
    </location>
</feature>
<dbReference type="GO" id="GO:0016126">
    <property type="term" value="P:sterol biosynthetic process"/>
    <property type="evidence" value="ECO:0007669"/>
    <property type="project" value="UniProtKB-KW"/>
</dbReference>
<organism evidence="16 17">
    <name type="scientific">Paspalum notatum var. saurae</name>
    <dbReference type="NCBI Taxonomy" id="547442"/>
    <lineage>
        <taxon>Eukaryota</taxon>
        <taxon>Viridiplantae</taxon>
        <taxon>Streptophyta</taxon>
        <taxon>Embryophyta</taxon>
        <taxon>Tracheophyta</taxon>
        <taxon>Spermatophyta</taxon>
        <taxon>Magnoliopsida</taxon>
        <taxon>Liliopsida</taxon>
        <taxon>Poales</taxon>
        <taxon>Poaceae</taxon>
        <taxon>PACMAD clade</taxon>
        <taxon>Panicoideae</taxon>
        <taxon>Andropogonodae</taxon>
        <taxon>Paspaleae</taxon>
        <taxon>Paspalinae</taxon>
        <taxon>Paspalum</taxon>
    </lineage>
</organism>
<keyword evidence="6" id="KW-0560">Oxidoreductase</keyword>